<dbReference type="GO" id="GO:0035361">
    <property type="term" value="C:Cul8-RING ubiquitin ligase complex"/>
    <property type="evidence" value="ECO:0007669"/>
    <property type="project" value="TreeGrafter"/>
</dbReference>
<keyword evidence="4" id="KW-1185">Reference proteome</keyword>
<dbReference type="InterPro" id="IPR031906">
    <property type="entry name" value="RTT107_BRCT_6"/>
</dbReference>
<dbReference type="SUPFAM" id="SSF52113">
    <property type="entry name" value="BRCT domain"/>
    <property type="match status" value="2"/>
</dbReference>
<dbReference type="GO" id="GO:0006302">
    <property type="term" value="P:double-strand break repair"/>
    <property type="evidence" value="ECO:0007669"/>
    <property type="project" value="TreeGrafter"/>
</dbReference>
<dbReference type="OrthoDB" id="342264at2759"/>
<dbReference type="Gene3D" id="3.40.50.10190">
    <property type="entry name" value="BRCT domain"/>
    <property type="match status" value="5"/>
</dbReference>
<proteinExistence type="predicted"/>
<sequence>MFDHCTFLIIVSEDLSTKEYEKLYDSLISNYATKIYFKPEHDTSKNYMNPPSITNIITANNHIDFIEYQDAKNSMLSITTPDWVYESMNANKLLSYKNYNPDPSFFFKDLFICCSDNLPDGDRELIYGAVKAFGGNYLDALTKYTTHLISQDLGNEKAIIANSIIPIQVNSNDSKQPVSIKIVQPEWIEHCITMGKKIKEDSYILQDFTNNNLDLCLGYQNTSDGIDHMDDDSEGFVKLSNKESPNSLDFILNKNFFISSDFNLSPRLSTSVRALINKFGGAVQDSFDENSLDIYLGKYRSGEYYQKASLNKNVIVGNLLWLYTIMVNKKWILPLNSNILNYPIPPNPLKAFKNLKISISNYSGDSRKYLTKLISILGGTFTKTLSKENDILICARREGKKYDAAKKKWINEGAQVKVVNHLWLEDCFVNWSKLDESSDKYINFGNENLGMEPLIGRVKLNEVALKRWYLNNEFSSEADMTSNIDDSMSEDECTQSRKEKEETQTQLKVRETSIKEEKKEHTTKDDDTQFSSDSEEEENGDNSVQPQPLVKNENSTIVKPTSSQIRDVQQEVSNYMNSSPYKKEPLVKDSLFKESTPQTKSKSRTDEDVSKTTPSMVASHKQADESTQESSQDEDYPEPSTNKKESVQNDLTTSQLEETPPCLKDSDPVFVREEIQASSKKITPKVKKEKTPTSKKSKVSKDQSPDTKGASPTTPSDNSEPTLPLIQPASHSRYGGRSAAKKAALKLHDNMSDLNQYQQVKKSNKKMQSYFDNLNNASLPSSSESNSNSTSKRSLEESEESPVSKKQYQIIAIMTGSDIELTKTDYSKLKDLGIIFITDFSSPKSPNILFAPKLLRTEKFLRSLSKVNKIIHPKYLTDLLSEENKENNLNINDYSLEKIDPSTETELNYENIGNSTAPIFHNLNFNLSINLNGGIDVISRILKDHGMKDYKEIKQSTKLKDEKNIMTNKDNDEKTILIANKSKDTKLINNFKKEVDDSIVLNWNWCVKSIFQMELQDYEEYKV</sequence>
<accession>A0A9W4TUR4</accession>
<protein>
    <recommendedName>
        <fullName evidence="2">BRCT domain-containing protein</fullName>
    </recommendedName>
</protein>
<dbReference type="GO" id="GO:1990683">
    <property type="term" value="P:DNA double-strand break attachment to nuclear envelope"/>
    <property type="evidence" value="ECO:0007669"/>
    <property type="project" value="TreeGrafter"/>
</dbReference>
<feature type="compositionally biased region" description="Polar residues" evidence="1">
    <location>
        <begin position="710"/>
        <end position="721"/>
    </location>
</feature>
<dbReference type="EMBL" id="CANTUO010000001">
    <property type="protein sequence ID" value="CAI5756735.1"/>
    <property type="molecule type" value="Genomic_DNA"/>
</dbReference>
<feature type="domain" description="BRCT" evidence="2">
    <location>
        <begin position="347"/>
        <end position="441"/>
    </location>
</feature>
<dbReference type="PANTHER" id="PTHR47667:SF1">
    <property type="entry name" value="REGULATOR OF TY1 TRANSPOSITION PROTEIN 107"/>
    <property type="match status" value="1"/>
</dbReference>
<name>A0A9W4TUR4_9ASCO</name>
<evidence type="ECO:0000259" key="2">
    <source>
        <dbReference type="PROSITE" id="PS50172"/>
    </source>
</evidence>
<dbReference type="AlphaFoldDB" id="A0A9W4TUR4"/>
<feature type="region of interest" description="Disordered" evidence="1">
    <location>
        <begin position="773"/>
        <end position="801"/>
    </location>
</feature>
<evidence type="ECO:0000256" key="1">
    <source>
        <dbReference type="SAM" id="MobiDB-lite"/>
    </source>
</evidence>
<reference evidence="3" key="1">
    <citation type="submission" date="2022-12" db="EMBL/GenBank/DDBJ databases">
        <authorList>
            <person name="Brejova B."/>
        </authorList>
    </citation>
    <scope>NUCLEOTIDE SEQUENCE</scope>
</reference>
<evidence type="ECO:0000313" key="4">
    <source>
        <dbReference type="Proteomes" id="UP001152885"/>
    </source>
</evidence>
<dbReference type="Pfam" id="PF12738">
    <property type="entry name" value="PTCB-BRCT"/>
    <property type="match status" value="1"/>
</dbReference>
<feature type="domain" description="BRCT" evidence="2">
    <location>
        <begin position="915"/>
        <end position="1023"/>
    </location>
</feature>
<dbReference type="Pfam" id="PF00533">
    <property type="entry name" value="BRCT"/>
    <property type="match status" value="1"/>
</dbReference>
<feature type="compositionally biased region" description="Polar residues" evidence="1">
    <location>
        <begin position="552"/>
        <end position="580"/>
    </location>
</feature>
<dbReference type="Pfam" id="PF16771">
    <property type="entry name" value="RTT107_BRCT_6"/>
    <property type="match status" value="1"/>
</dbReference>
<feature type="compositionally biased region" description="Basic and acidic residues" evidence="1">
    <location>
        <begin position="494"/>
        <end position="527"/>
    </location>
</feature>
<feature type="region of interest" description="Disordered" evidence="1">
    <location>
        <begin position="480"/>
        <end position="741"/>
    </location>
</feature>
<dbReference type="Pfam" id="PF16770">
    <property type="entry name" value="RTT107_BRCT_5"/>
    <property type="match status" value="1"/>
</dbReference>
<dbReference type="PANTHER" id="PTHR47667">
    <property type="entry name" value="REGULATOR OF TY1 TRANSPOSITION PROTEIN 107"/>
    <property type="match status" value="1"/>
</dbReference>
<feature type="domain" description="BRCT" evidence="2">
    <location>
        <begin position="1"/>
        <end position="101"/>
    </location>
</feature>
<organism evidence="3 4">
    <name type="scientific">Candida verbasci</name>
    <dbReference type="NCBI Taxonomy" id="1227364"/>
    <lineage>
        <taxon>Eukaryota</taxon>
        <taxon>Fungi</taxon>
        <taxon>Dikarya</taxon>
        <taxon>Ascomycota</taxon>
        <taxon>Saccharomycotina</taxon>
        <taxon>Pichiomycetes</taxon>
        <taxon>Debaryomycetaceae</taxon>
        <taxon>Candida/Lodderomyces clade</taxon>
        <taxon>Candida</taxon>
    </lineage>
</organism>
<dbReference type="Proteomes" id="UP001152885">
    <property type="component" value="Unassembled WGS sequence"/>
</dbReference>
<comment type="caution">
    <text evidence="3">The sequence shown here is derived from an EMBL/GenBank/DDBJ whole genome shotgun (WGS) entry which is preliminary data.</text>
</comment>
<evidence type="ECO:0000313" key="3">
    <source>
        <dbReference type="EMBL" id="CAI5756735.1"/>
    </source>
</evidence>
<dbReference type="InterPro" id="IPR001357">
    <property type="entry name" value="BRCT_dom"/>
</dbReference>
<dbReference type="InterPro" id="IPR036420">
    <property type="entry name" value="BRCT_dom_sf"/>
</dbReference>
<gene>
    <name evidence="3" type="ORF">CANVERA_P1253</name>
</gene>
<feature type="compositionally biased region" description="Basic and acidic residues" evidence="1">
    <location>
        <begin position="581"/>
        <end position="592"/>
    </location>
</feature>
<feature type="domain" description="BRCT" evidence="2">
    <location>
        <begin position="102"/>
        <end position="205"/>
    </location>
</feature>
<dbReference type="PROSITE" id="PS50172">
    <property type="entry name" value="BRCT"/>
    <property type="match status" value="4"/>
</dbReference>
<feature type="compositionally biased region" description="Polar residues" evidence="1">
    <location>
        <begin position="648"/>
        <end position="657"/>
    </location>
</feature>
<feature type="compositionally biased region" description="Basic and acidic residues" evidence="1">
    <location>
        <begin position="664"/>
        <end position="675"/>
    </location>
</feature>
<dbReference type="GO" id="GO:0005634">
    <property type="term" value="C:nucleus"/>
    <property type="evidence" value="ECO:0007669"/>
    <property type="project" value="TreeGrafter"/>
</dbReference>
<dbReference type="SMART" id="SM00292">
    <property type="entry name" value="BRCT"/>
    <property type="match status" value="3"/>
</dbReference>
<feature type="compositionally biased region" description="Low complexity" evidence="1">
    <location>
        <begin position="773"/>
        <end position="792"/>
    </location>
</feature>
<dbReference type="InterPro" id="IPR053036">
    <property type="entry name" value="CellCycle_DNARepair_Reg"/>
</dbReference>
<feature type="compositionally biased region" description="Basic residues" evidence="1">
    <location>
        <begin position="682"/>
        <end position="698"/>
    </location>
</feature>